<keyword evidence="2" id="KW-1185">Reference proteome</keyword>
<gene>
    <name evidence="1" type="ORF">OWV82_014442</name>
</gene>
<comment type="caution">
    <text evidence="1">The sequence shown here is derived from an EMBL/GenBank/DDBJ whole genome shotgun (WGS) entry which is preliminary data.</text>
</comment>
<protein>
    <submittedName>
        <fullName evidence="1">Gibberellin 20-oxidase</fullName>
    </submittedName>
</protein>
<accession>A0ACC1XKU3</accession>
<proteinExistence type="predicted"/>
<organism evidence="1 2">
    <name type="scientific">Melia azedarach</name>
    <name type="common">Chinaberry tree</name>
    <dbReference type="NCBI Taxonomy" id="155640"/>
    <lineage>
        <taxon>Eukaryota</taxon>
        <taxon>Viridiplantae</taxon>
        <taxon>Streptophyta</taxon>
        <taxon>Embryophyta</taxon>
        <taxon>Tracheophyta</taxon>
        <taxon>Spermatophyta</taxon>
        <taxon>Magnoliopsida</taxon>
        <taxon>eudicotyledons</taxon>
        <taxon>Gunneridae</taxon>
        <taxon>Pentapetalae</taxon>
        <taxon>rosids</taxon>
        <taxon>malvids</taxon>
        <taxon>Sapindales</taxon>
        <taxon>Meliaceae</taxon>
        <taxon>Melia</taxon>
    </lineage>
</organism>
<evidence type="ECO:0000313" key="2">
    <source>
        <dbReference type="Proteomes" id="UP001164539"/>
    </source>
</evidence>
<reference evidence="1 2" key="1">
    <citation type="journal article" date="2023" name="Science">
        <title>Complex scaffold remodeling in plant triterpene biosynthesis.</title>
        <authorList>
            <person name="De La Pena R."/>
            <person name="Hodgson H."/>
            <person name="Liu J.C."/>
            <person name="Stephenson M.J."/>
            <person name="Martin A.C."/>
            <person name="Owen C."/>
            <person name="Harkess A."/>
            <person name="Leebens-Mack J."/>
            <person name="Jimenez L.E."/>
            <person name="Osbourn A."/>
            <person name="Sattely E.S."/>
        </authorList>
    </citation>
    <scope>NUCLEOTIDE SEQUENCE [LARGE SCALE GENOMIC DNA]</scope>
    <source>
        <strain evidence="2">cv. JPN11</strain>
        <tissue evidence="1">Leaf</tissue>
    </source>
</reference>
<dbReference type="Proteomes" id="UP001164539">
    <property type="component" value="Chromosome 8"/>
</dbReference>
<sequence>MEEEKKIENGIFVFDHSKLQTQANNIPSEFIWPTSEIYHTQKELSEPLIGLQGFITGDESATAEAVELIRTACLKHGFFQVINHGVDVNLMNAAAEEIDTIFELPLEKKLSIPKKPGSPASVHYLKSVLGQDFERTGWVYQRYCKSMQKLSGVIFEILAVSLGVDRMHFKDYFEDGSSIMRCKYYPPCDNSGLVLGTGPRSHPTALTILYQDQVGGLEVYTNNNWYSVRPRPDALLINLGDTFMWRTEIETEDHWFSSLVQKKTKVVRPPEYLVLREGPRIYPDFTWSDLLNFTQKHYRPNFTALQSFVHWFSSSKNI</sequence>
<name>A0ACC1XKU3_MELAZ</name>
<dbReference type="EMBL" id="CM051401">
    <property type="protein sequence ID" value="KAJ4712146.1"/>
    <property type="molecule type" value="Genomic_DNA"/>
</dbReference>
<evidence type="ECO:0000313" key="1">
    <source>
        <dbReference type="EMBL" id="KAJ4712146.1"/>
    </source>
</evidence>